<reference evidence="1 2" key="1">
    <citation type="submission" date="2014-04" db="EMBL/GenBank/DDBJ databases">
        <authorList>
            <consortium name="DOE Joint Genome Institute"/>
            <person name="Kuo A."/>
            <person name="Ruytinx J."/>
            <person name="Rineau F."/>
            <person name="Colpaert J."/>
            <person name="Kohler A."/>
            <person name="Nagy L.G."/>
            <person name="Floudas D."/>
            <person name="Copeland A."/>
            <person name="Barry K.W."/>
            <person name="Cichocki N."/>
            <person name="Veneault-Fourrey C."/>
            <person name="LaButti K."/>
            <person name="Lindquist E.A."/>
            <person name="Lipzen A."/>
            <person name="Lundell T."/>
            <person name="Morin E."/>
            <person name="Murat C."/>
            <person name="Sun H."/>
            <person name="Tunlid A."/>
            <person name="Henrissat B."/>
            <person name="Grigoriev I.V."/>
            <person name="Hibbett D.S."/>
            <person name="Martin F."/>
            <person name="Nordberg H.P."/>
            <person name="Cantor M.N."/>
            <person name="Hua S.X."/>
        </authorList>
    </citation>
    <scope>NUCLEOTIDE SEQUENCE [LARGE SCALE GENOMIC DNA]</scope>
    <source>
        <strain evidence="1 2">UH-Slu-Lm8-n1</strain>
    </source>
</reference>
<dbReference type="HOGENOM" id="CLU_2943372_0_0_1"/>
<keyword evidence="2" id="KW-1185">Reference proteome</keyword>
<organism evidence="1 2">
    <name type="scientific">Suillus luteus UH-Slu-Lm8-n1</name>
    <dbReference type="NCBI Taxonomy" id="930992"/>
    <lineage>
        <taxon>Eukaryota</taxon>
        <taxon>Fungi</taxon>
        <taxon>Dikarya</taxon>
        <taxon>Basidiomycota</taxon>
        <taxon>Agaricomycotina</taxon>
        <taxon>Agaricomycetes</taxon>
        <taxon>Agaricomycetidae</taxon>
        <taxon>Boletales</taxon>
        <taxon>Suillineae</taxon>
        <taxon>Suillaceae</taxon>
        <taxon>Suillus</taxon>
    </lineage>
</organism>
<reference evidence="2" key="2">
    <citation type="submission" date="2015-01" db="EMBL/GenBank/DDBJ databases">
        <title>Evolutionary Origins and Diversification of the Mycorrhizal Mutualists.</title>
        <authorList>
            <consortium name="DOE Joint Genome Institute"/>
            <consortium name="Mycorrhizal Genomics Consortium"/>
            <person name="Kohler A."/>
            <person name="Kuo A."/>
            <person name="Nagy L.G."/>
            <person name="Floudas D."/>
            <person name="Copeland A."/>
            <person name="Barry K.W."/>
            <person name="Cichocki N."/>
            <person name="Veneault-Fourrey C."/>
            <person name="LaButti K."/>
            <person name="Lindquist E.A."/>
            <person name="Lipzen A."/>
            <person name="Lundell T."/>
            <person name="Morin E."/>
            <person name="Murat C."/>
            <person name="Riley R."/>
            <person name="Ohm R."/>
            <person name="Sun H."/>
            <person name="Tunlid A."/>
            <person name="Henrissat B."/>
            <person name="Grigoriev I.V."/>
            <person name="Hibbett D.S."/>
            <person name="Martin F."/>
        </authorList>
    </citation>
    <scope>NUCLEOTIDE SEQUENCE [LARGE SCALE GENOMIC DNA]</scope>
    <source>
        <strain evidence="2">UH-Slu-Lm8-n1</strain>
    </source>
</reference>
<evidence type="ECO:0000313" key="1">
    <source>
        <dbReference type="EMBL" id="KIK45572.1"/>
    </source>
</evidence>
<evidence type="ECO:0000313" key="2">
    <source>
        <dbReference type="Proteomes" id="UP000054485"/>
    </source>
</evidence>
<protein>
    <submittedName>
        <fullName evidence="1">Uncharacterized protein</fullName>
    </submittedName>
</protein>
<accession>A0A0D0BHM1</accession>
<dbReference type="AlphaFoldDB" id="A0A0D0BHM1"/>
<sequence length="60" mass="7089">MPVFSIVCAERSQISSISEVILQFSLSRSMYSTQKIEEIESIHDDQSFRLPSRLKREWIR</sequence>
<proteinExistence type="predicted"/>
<dbReference type="InParanoid" id="A0A0D0BHM1"/>
<name>A0A0D0BHM1_9AGAM</name>
<dbReference type="EMBL" id="KN835171">
    <property type="protein sequence ID" value="KIK45572.1"/>
    <property type="molecule type" value="Genomic_DNA"/>
</dbReference>
<gene>
    <name evidence="1" type="ORF">CY34DRAFT_524588</name>
</gene>
<dbReference type="Proteomes" id="UP000054485">
    <property type="component" value="Unassembled WGS sequence"/>
</dbReference>